<gene>
    <name evidence="4" type="ORF">P4O66_003014</name>
</gene>
<feature type="disulfide bond" evidence="2">
    <location>
        <begin position="49"/>
        <end position="58"/>
    </location>
</feature>
<dbReference type="PROSITE" id="PS00022">
    <property type="entry name" value="EGF_1"/>
    <property type="match status" value="1"/>
</dbReference>
<sequence>MVPGSGSAWPVKQVNVSVGCNKTDECEGSPCWNRGRCISLGWKNHTCECHRPYEGFDCLEEYISARFGTKDSESYAVFSVEYDPGDTFTVSMFVHSRHLHGLLLTLSNSTSLYFHLWLEWGKGYKIFVSLPQKGCSEEDCLHPEKEGVTNVTLHEGDPVIAYRGNGTFCRPLRTILLEFQMRRHSSSLLHADHASEFVTVSFQDRCLVLELQGIVGILWLWV</sequence>
<dbReference type="CDD" id="cd00054">
    <property type="entry name" value="EGF_CA"/>
    <property type="match status" value="1"/>
</dbReference>
<dbReference type="SUPFAM" id="SSF49899">
    <property type="entry name" value="Concanavalin A-like lectins/glucanases"/>
    <property type="match status" value="1"/>
</dbReference>
<reference evidence="4" key="1">
    <citation type="submission" date="2023-03" db="EMBL/GenBank/DDBJ databases">
        <title>Electrophorus voltai genome.</title>
        <authorList>
            <person name="Bian C."/>
        </authorList>
    </citation>
    <scope>NUCLEOTIDE SEQUENCE</scope>
    <source>
        <strain evidence="4">CB-2022</strain>
        <tissue evidence="4">Muscle</tissue>
    </source>
</reference>
<comment type="caution">
    <text evidence="2">Lacks conserved residue(s) required for the propagation of feature annotation.</text>
</comment>
<keyword evidence="2" id="KW-0245">EGF-like domain</keyword>
<evidence type="ECO:0000313" key="5">
    <source>
        <dbReference type="Proteomes" id="UP001239994"/>
    </source>
</evidence>
<proteinExistence type="predicted"/>
<evidence type="ECO:0000259" key="3">
    <source>
        <dbReference type="PROSITE" id="PS50026"/>
    </source>
</evidence>
<evidence type="ECO:0000256" key="2">
    <source>
        <dbReference type="PROSITE-ProRule" id="PRU00076"/>
    </source>
</evidence>
<dbReference type="Gene3D" id="2.10.25.10">
    <property type="entry name" value="Laminin"/>
    <property type="match status" value="1"/>
</dbReference>
<protein>
    <recommendedName>
        <fullName evidence="3">EGF-like domain-containing protein</fullName>
    </recommendedName>
</protein>
<dbReference type="PROSITE" id="PS50026">
    <property type="entry name" value="EGF_3"/>
    <property type="match status" value="1"/>
</dbReference>
<feature type="domain" description="EGF-like" evidence="3">
    <location>
        <begin position="22"/>
        <end position="59"/>
    </location>
</feature>
<keyword evidence="1 2" id="KW-1015">Disulfide bond</keyword>
<organism evidence="4 5">
    <name type="scientific">Electrophorus voltai</name>
    <dbReference type="NCBI Taxonomy" id="2609070"/>
    <lineage>
        <taxon>Eukaryota</taxon>
        <taxon>Metazoa</taxon>
        <taxon>Chordata</taxon>
        <taxon>Craniata</taxon>
        <taxon>Vertebrata</taxon>
        <taxon>Euteleostomi</taxon>
        <taxon>Actinopterygii</taxon>
        <taxon>Neopterygii</taxon>
        <taxon>Teleostei</taxon>
        <taxon>Ostariophysi</taxon>
        <taxon>Gymnotiformes</taxon>
        <taxon>Gymnotoidei</taxon>
        <taxon>Gymnotidae</taxon>
        <taxon>Electrophorus</taxon>
    </lineage>
</organism>
<dbReference type="AlphaFoldDB" id="A0AAD8YVC9"/>
<dbReference type="PROSITE" id="PS01186">
    <property type="entry name" value="EGF_2"/>
    <property type="match status" value="1"/>
</dbReference>
<keyword evidence="5" id="KW-1185">Reference proteome</keyword>
<evidence type="ECO:0000256" key="1">
    <source>
        <dbReference type="ARBA" id="ARBA00023157"/>
    </source>
</evidence>
<dbReference type="Proteomes" id="UP001239994">
    <property type="component" value="Unassembled WGS sequence"/>
</dbReference>
<dbReference type="InterPro" id="IPR000742">
    <property type="entry name" value="EGF"/>
</dbReference>
<accession>A0AAD8YVC9</accession>
<evidence type="ECO:0000313" key="4">
    <source>
        <dbReference type="EMBL" id="KAK1786564.1"/>
    </source>
</evidence>
<dbReference type="EMBL" id="JAROKS010000024">
    <property type="protein sequence ID" value="KAK1786564.1"/>
    <property type="molecule type" value="Genomic_DNA"/>
</dbReference>
<name>A0AAD8YVC9_9TELE</name>
<dbReference type="InterPro" id="IPR013320">
    <property type="entry name" value="ConA-like_dom_sf"/>
</dbReference>
<comment type="caution">
    <text evidence="4">The sequence shown here is derived from an EMBL/GenBank/DDBJ whole genome shotgun (WGS) entry which is preliminary data.</text>
</comment>